<accession>A0A6C0J9R2</accession>
<keyword evidence="2" id="KW-0067">ATP-binding</keyword>
<sequence>MVMYPKVNTSNTGSTTGKKTASGSKTNVSVGKKTTSGSKKKASGSKKKASGSKKKASGSKKNETLEGSADLTTDEILIELTQDKIIHPEPIAIITMGIPGSGKSTVVKKIIKENLHKIIPRGAGNYDFNEFVNCNPDEILRYITEEDTKLKLGIAARKNASILKKIREADEKLSIIYDGTGSNLPAYKGTINKFHENNYKTILIYVKTNLLIAKNRVKKRSRKVSPTDIQRIYNSLEEPITKKGSTKKNNNIKKFDLYKEMVLSNGGSYVVVDNTFKGAIVESNIEGLTI</sequence>
<keyword evidence="1" id="KW-0547">Nucleotide-binding</keyword>
<dbReference type="InterPro" id="IPR027417">
    <property type="entry name" value="P-loop_NTPase"/>
</dbReference>
<dbReference type="AlphaFoldDB" id="A0A6C0J9R2"/>
<reference evidence="5" key="1">
    <citation type="journal article" date="2020" name="Nature">
        <title>Giant virus diversity and host interactions through global metagenomics.</title>
        <authorList>
            <person name="Schulz F."/>
            <person name="Roux S."/>
            <person name="Paez-Espino D."/>
            <person name="Jungbluth S."/>
            <person name="Walsh D.A."/>
            <person name="Denef V.J."/>
            <person name="McMahon K.D."/>
            <person name="Konstantinidis K.T."/>
            <person name="Eloe-Fadrosh E.A."/>
            <person name="Kyrpides N.C."/>
            <person name="Woyke T."/>
        </authorList>
    </citation>
    <scope>NUCLEOTIDE SEQUENCE</scope>
    <source>
        <strain evidence="5">GVMAG-M-3300025860-25</strain>
    </source>
</reference>
<feature type="compositionally biased region" description="Low complexity" evidence="3">
    <location>
        <begin position="8"/>
        <end position="37"/>
    </location>
</feature>
<proteinExistence type="predicted"/>
<dbReference type="SUPFAM" id="SSF52540">
    <property type="entry name" value="P-loop containing nucleoside triphosphate hydrolases"/>
    <property type="match status" value="1"/>
</dbReference>
<evidence type="ECO:0000256" key="3">
    <source>
        <dbReference type="SAM" id="MobiDB-lite"/>
    </source>
</evidence>
<name>A0A6C0J9R2_9ZZZZ</name>
<protein>
    <recommendedName>
        <fullName evidence="4">Zeta toxin domain-containing protein</fullName>
    </recommendedName>
</protein>
<feature type="compositionally biased region" description="Basic residues" evidence="3">
    <location>
        <begin position="38"/>
        <end position="58"/>
    </location>
</feature>
<dbReference type="EMBL" id="MN740342">
    <property type="protein sequence ID" value="QHU01456.1"/>
    <property type="molecule type" value="Genomic_DNA"/>
</dbReference>
<dbReference type="GO" id="GO:0005524">
    <property type="term" value="F:ATP binding"/>
    <property type="evidence" value="ECO:0007669"/>
    <property type="project" value="UniProtKB-KW"/>
</dbReference>
<evidence type="ECO:0000259" key="4">
    <source>
        <dbReference type="Pfam" id="PF06414"/>
    </source>
</evidence>
<dbReference type="InterPro" id="IPR010488">
    <property type="entry name" value="Zeta_toxin_domain"/>
</dbReference>
<feature type="domain" description="Zeta toxin" evidence="4">
    <location>
        <begin position="88"/>
        <end position="242"/>
    </location>
</feature>
<dbReference type="Gene3D" id="3.40.50.300">
    <property type="entry name" value="P-loop containing nucleotide triphosphate hydrolases"/>
    <property type="match status" value="1"/>
</dbReference>
<evidence type="ECO:0000313" key="5">
    <source>
        <dbReference type="EMBL" id="QHU01456.1"/>
    </source>
</evidence>
<organism evidence="5">
    <name type="scientific">viral metagenome</name>
    <dbReference type="NCBI Taxonomy" id="1070528"/>
    <lineage>
        <taxon>unclassified sequences</taxon>
        <taxon>metagenomes</taxon>
        <taxon>organismal metagenomes</taxon>
    </lineage>
</organism>
<evidence type="ECO:0000256" key="1">
    <source>
        <dbReference type="ARBA" id="ARBA00022741"/>
    </source>
</evidence>
<dbReference type="Pfam" id="PF06414">
    <property type="entry name" value="Zeta_toxin"/>
    <property type="match status" value="1"/>
</dbReference>
<feature type="region of interest" description="Disordered" evidence="3">
    <location>
        <begin position="1"/>
        <end position="66"/>
    </location>
</feature>
<evidence type="ECO:0000256" key="2">
    <source>
        <dbReference type="ARBA" id="ARBA00022840"/>
    </source>
</evidence>
<dbReference type="GO" id="GO:0016301">
    <property type="term" value="F:kinase activity"/>
    <property type="evidence" value="ECO:0007669"/>
    <property type="project" value="InterPro"/>
</dbReference>